<keyword evidence="2" id="KW-1185">Reference proteome</keyword>
<proteinExistence type="predicted"/>
<dbReference type="Proteomes" id="UP001064048">
    <property type="component" value="Chromosome 13"/>
</dbReference>
<organism evidence="1 2">
    <name type="scientific">Choristoneura fumiferana</name>
    <name type="common">Spruce budworm moth</name>
    <name type="synonym">Archips fumiferana</name>
    <dbReference type="NCBI Taxonomy" id="7141"/>
    <lineage>
        <taxon>Eukaryota</taxon>
        <taxon>Metazoa</taxon>
        <taxon>Ecdysozoa</taxon>
        <taxon>Arthropoda</taxon>
        <taxon>Hexapoda</taxon>
        <taxon>Insecta</taxon>
        <taxon>Pterygota</taxon>
        <taxon>Neoptera</taxon>
        <taxon>Endopterygota</taxon>
        <taxon>Lepidoptera</taxon>
        <taxon>Glossata</taxon>
        <taxon>Ditrysia</taxon>
        <taxon>Tortricoidea</taxon>
        <taxon>Tortricidae</taxon>
        <taxon>Tortricinae</taxon>
        <taxon>Choristoneura</taxon>
    </lineage>
</organism>
<protein>
    <submittedName>
        <fullName evidence="1">Uncharacterized protein</fullName>
    </submittedName>
</protein>
<reference evidence="1 2" key="1">
    <citation type="journal article" date="2022" name="Genome Biol. Evol.">
        <title>The Spruce Budworm Genome: Reconstructing the Evolutionary History of Antifreeze Proteins.</title>
        <authorList>
            <person name="Beliveau C."/>
            <person name="Gagne P."/>
            <person name="Picq S."/>
            <person name="Vernygora O."/>
            <person name="Keeling C.I."/>
            <person name="Pinkney K."/>
            <person name="Doucet D."/>
            <person name="Wen F."/>
            <person name="Johnston J.S."/>
            <person name="Maaroufi H."/>
            <person name="Boyle B."/>
            <person name="Laroche J."/>
            <person name="Dewar K."/>
            <person name="Juretic N."/>
            <person name="Blackburn G."/>
            <person name="Nisole A."/>
            <person name="Brunet B."/>
            <person name="Brandao M."/>
            <person name="Lumley L."/>
            <person name="Duan J."/>
            <person name="Quan G."/>
            <person name="Lucarotti C.J."/>
            <person name="Roe A.D."/>
            <person name="Sperling F.A.H."/>
            <person name="Levesque R.C."/>
            <person name="Cusson M."/>
        </authorList>
    </citation>
    <scope>NUCLEOTIDE SEQUENCE [LARGE SCALE GENOMIC DNA]</scope>
    <source>
        <strain evidence="1">Glfc:IPQL:Cfum</strain>
    </source>
</reference>
<dbReference type="EMBL" id="CM046113">
    <property type="protein sequence ID" value="KAI8420940.1"/>
    <property type="molecule type" value="Genomic_DNA"/>
</dbReference>
<sequence length="147" mass="15750">MPSIPAEHSSALSAEGSFGSGWTLFVRVGLPTADQKPIGSDSDVPALARQEPEGANASARTAPRWPHSTRMRRASQTAHNRTLRSAPPVAIDHSFAVLSWEPVTMKSPFLDTSMHQIGLHARMLQSCEADSTSSSLDSTLTAWTGPE</sequence>
<gene>
    <name evidence="1" type="ORF">MSG28_008096</name>
</gene>
<name>A0ACC0JA04_CHOFU</name>
<comment type="caution">
    <text evidence="1">The sequence shown here is derived from an EMBL/GenBank/DDBJ whole genome shotgun (WGS) entry which is preliminary data.</text>
</comment>
<evidence type="ECO:0000313" key="1">
    <source>
        <dbReference type="EMBL" id="KAI8420940.1"/>
    </source>
</evidence>
<accession>A0ACC0JA04</accession>
<evidence type="ECO:0000313" key="2">
    <source>
        <dbReference type="Proteomes" id="UP001064048"/>
    </source>
</evidence>